<accession>I5AWP9</accession>
<dbReference type="Proteomes" id="UP000005753">
    <property type="component" value="Chromosome"/>
</dbReference>
<dbReference type="CDD" id="cd03293">
    <property type="entry name" value="ABC_NrtD_SsuB_transporters"/>
    <property type="match status" value="1"/>
</dbReference>
<evidence type="ECO:0000313" key="6">
    <source>
        <dbReference type="EMBL" id="EIM58222.1"/>
    </source>
</evidence>
<dbReference type="AlphaFoldDB" id="I5AWP9"/>
<dbReference type="InterPro" id="IPR017871">
    <property type="entry name" value="ABC_transporter-like_CS"/>
</dbReference>
<dbReference type="STRING" id="633697.EubceDRAFT1_2498"/>
<dbReference type="OrthoDB" id="9801958at2"/>
<feature type="compositionally biased region" description="Basic and acidic residues" evidence="4">
    <location>
        <begin position="316"/>
        <end position="326"/>
    </location>
</feature>
<evidence type="ECO:0000256" key="4">
    <source>
        <dbReference type="SAM" id="MobiDB-lite"/>
    </source>
</evidence>
<dbReference type="InterPro" id="IPR027417">
    <property type="entry name" value="P-loop_NTPase"/>
</dbReference>
<dbReference type="eggNOG" id="COG1116">
    <property type="taxonomic scope" value="Bacteria"/>
</dbReference>
<proteinExistence type="predicted"/>
<protein>
    <submittedName>
        <fullName evidence="6">ABC-type nitrate/sulfonate/bicarbonate transport system, ATPase component</fullName>
    </submittedName>
</protein>
<evidence type="ECO:0000256" key="2">
    <source>
        <dbReference type="ARBA" id="ARBA00022741"/>
    </source>
</evidence>
<keyword evidence="3" id="KW-0067">ATP-binding</keyword>
<dbReference type="GO" id="GO:0005524">
    <property type="term" value="F:ATP binding"/>
    <property type="evidence" value="ECO:0007669"/>
    <property type="project" value="UniProtKB-KW"/>
</dbReference>
<dbReference type="HOGENOM" id="CLU_000604_1_22_9"/>
<sequence>MAASTKIKIVNVSKKYDVENKALLFTKGNSAHDNFVGRETAYVLRNVNLEIKEGEFRIFLGASGCGKTTLLNIIAGFLHKTDGSVKLDDKEIHGPGAERGVVFQNADSAIFPWLTVQKNVEYGLRMRGVKRAERRKAALEALDLVGLKGHEQKYPDELSGGMKQRVQIARSIAANPEVLIMDEPFGALDAQTRRTLQDELISIWKKTGKTILFVTHDIAEAVYLGEKISIFSVAPDASIVETLDVPYLYPRDINNTKIGDFVKLTTEKLEDAIRSSREAHRKAELERGIRIGGETENLNEKKAGETPGYDSVYTTSEKEQRRSIAV</sequence>
<dbReference type="PROSITE" id="PS50893">
    <property type="entry name" value="ABC_TRANSPORTER_2"/>
    <property type="match status" value="1"/>
</dbReference>
<dbReference type="InterPro" id="IPR050166">
    <property type="entry name" value="ABC_transporter_ATP-bind"/>
</dbReference>
<keyword evidence="1" id="KW-0813">Transport</keyword>
<keyword evidence="2" id="KW-0547">Nucleotide-binding</keyword>
<dbReference type="InterPro" id="IPR003593">
    <property type="entry name" value="AAA+_ATPase"/>
</dbReference>
<dbReference type="Gene3D" id="3.40.50.300">
    <property type="entry name" value="P-loop containing nucleotide triphosphate hydrolases"/>
    <property type="match status" value="1"/>
</dbReference>
<dbReference type="Pfam" id="PF00005">
    <property type="entry name" value="ABC_tran"/>
    <property type="match status" value="1"/>
</dbReference>
<evidence type="ECO:0000256" key="3">
    <source>
        <dbReference type="ARBA" id="ARBA00022840"/>
    </source>
</evidence>
<feature type="region of interest" description="Disordered" evidence="4">
    <location>
        <begin position="299"/>
        <end position="326"/>
    </location>
</feature>
<dbReference type="SUPFAM" id="SSF52540">
    <property type="entry name" value="P-loop containing nucleoside triphosphate hydrolases"/>
    <property type="match status" value="1"/>
</dbReference>
<dbReference type="SMART" id="SM00382">
    <property type="entry name" value="AAA"/>
    <property type="match status" value="1"/>
</dbReference>
<dbReference type="EMBL" id="CM001487">
    <property type="protein sequence ID" value="EIM58222.1"/>
    <property type="molecule type" value="Genomic_DNA"/>
</dbReference>
<evidence type="ECO:0000259" key="5">
    <source>
        <dbReference type="PROSITE" id="PS50893"/>
    </source>
</evidence>
<gene>
    <name evidence="6" type="ORF">EubceDRAFT1_2498</name>
</gene>
<feature type="domain" description="ABC transporter" evidence="5">
    <location>
        <begin position="7"/>
        <end position="258"/>
    </location>
</feature>
<reference evidence="6 7" key="1">
    <citation type="submission" date="2010-08" db="EMBL/GenBank/DDBJ databases">
        <authorList>
            <consortium name="US DOE Joint Genome Institute (JGI-PGF)"/>
            <person name="Lucas S."/>
            <person name="Copeland A."/>
            <person name="Lapidus A."/>
            <person name="Cheng J.-F."/>
            <person name="Bruce D."/>
            <person name="Goodwin L."/>
            <person name="Pitluck S."/>
            <person name="Land M.L."/>
            <person name="Hauser L."/>
            <person name="Chang Y.-J."/>
            <person name="Anderson I.J."/>
            <person name="Johnson E."/>
            <person name="Mulhopadhyay B."/>
            <person name="Kyrpides N."/>
            <person name="Woyke T.J."/>
        </authorList>
    </citation>
    <scope>NUCLEOTIDE SEQUENCE [LARGE SCALE GENOMIC DNA]</scope>
    <source>
        <strain evidence="6 7">6</strain>
    </source>
</reference>
<keyword evidence="7" id="KW-1185">Reference proteome</keyword>
<reference evidence="6 7" key="2">
    <citation type="submission" date="2012-02" db="EMBL/GenBank/DDBJ databases">
        <title>Improved High-Quality Draft sequence of Eubacterium cellulosolvens 6.</title>
        <authorList>
            <consortium name="US DOE Joint Genome Institute"/>
            <person name="Lucas S."/>
            <person name="Han J."/>
            <person name="Lapidus A."/>
            <person name="Cheng J.-F."/>
            <person name="Goodwin L."/>
            <person name="Pitluck S."/>
            <person name="Peters L."/>
            <person name="Mikhailova N."/>
            <person name="Gu W."/>
            <person name="Detter J.C."/>
            <person name="Han C."/>
            <person name="Tapia R."/>
            <person name="Land M."/>
            <person name="Hauser L."/>
            <person name="Kyrpides N."/>
            <person name="Ivanova N."/>
            <person name="Pagani I."/>
            <person name="Johnson E."/>
            <person name="Mukhopadhyay B."/>
            <person name="Anderson I."/>
            <person name="Woyke T."/>
        </authorList>
    </citation>
    <scope>NUCLEOTIDE SEQUENCE [LARGE SCALE GENOMIC DNA]</scope>
    <source>
        <strain evidence="6 7">6</strain>
    </source>
</reference>
<organism evidence="6 7">
    <name type="scientific">Eubacterium cellulosolvens (strain ATCC 43171 / JCM 9499 / 6)</name>
    <name type="common">Cillobacterium cellulosolvens</name>
    <dbReference type="NCBI Taxonomy" id="633697"/>
    <lineage>
        <taxon>Bacteria</taxon>
        <taxon>Bacillati</taxon>
        <taxon>Bacillota</taxon>
        <taxon>Clostridia</taxon>
        <taxon>Eubacteriales</taxon>
        <taxon>Eubacteriaceae</taxon>
        <taxon>Eubacterium</taxon>
    </lineage>
</organism>
<evidence type="ECO:0000256" key="1">
    <source>
        <dbReference type="ARBA" id="ARBA00022448"/>
    </source>
</evidence>
<dbReference type="PANTHER" id="PTHR42788">
    <property type="entry name" value="TAURINE IMPORT ATP-BINDING PROTEIN-RELATED"/>
    <property type="match status" value="1"/>
</dbReference>
<dbReference type="PANTHER" id="PTHR42788:SF13">
    <property type="entry name" value="ALIPHATIC SULFONATES IMPORT ATP-BINDING PROTEIN SSUB"/>
    <property type="match status" value="1"/>
</dbReference>
<dbReference type="PROSITE" id="PS00211">
    <property type="entry name" value="ABC_TRANSPORTER_1"/>
    <property type="match status" value="1"/>
</dbReference>
<dbReference type="InterPro" id="IPR003439">
    <property type="entry name" value="ABC_transporter-like_ATP-bd"/>
</dbReference>
<evidence type="ECO:0000313" key="7">
    <source>
        <dbReference type="Proteomes" id="UP000005753"/>
    </source>
</evidence>
<dbReference type="GO" id="GO:0016887">
    <property type="term" value="F:ATP hydrolysis activity"/>
    <property type="evidence" value="ECO:0007669"/>
    <property type="project" value="InterPro"/>
</dbReference>
<name>I5AWP9_EUBC6</name>